<organism evidence="2">
    <name type="scientific">Lutzomyia longipalpis</name>
    <name type="common">Sand fly</name>
    <dbReference type="NCBI Taxonomy" id="7200"/>
    <lineage>
        <taxon>Eukaryota</taxon>
        <taxon>Metazoa</taxon>
        <taxon>Ecdysozoa</taxon>
        <taxon>Arthropoda</taxon>
        <taxon>Hexapoda</taxon>
        <taxon>Insecta</taxon>
        <taxon>Pterygota</taxon>
        <taxon>Neoptera</taxon>
        <taxon>Endopterygota</taxon>
        <taxon>Diptera</taxon>
        <taxon>Nematocera</taxon>
        <taxon>Psychodoidea</taxon>
        <taxon>Psychodidae</taxon>
        <taxon>Lutzomyia</taxon>
        <taxon>Lutzomyia</taxon>
    </lineage>
</organism>
<protein>
    <submittedName>
        <fullName evidence="2">Putative secreted protein</fullName>
    </submittedName>
</protein>
<keyword evidence="1" id="KW-0732">Signal</keyword>
<feature type="signal peptide" evidence="1">
    <location>
        <begin position="1"/>
        <end position="24"/>
    </location>
</feature>
<dbReference type="AlphaFoldDB" id="A0A7G3AGU9"/>
<reference evidence="2" key="1">
    <citation type="journal article" date="2020" name="BMC">
        <title>Leishmania infection induces a limited differential gene expression in the sand fly midgut.</title>
        <authorList>
            <person name="Coutinho-Abreu I.V."/>
            <person name="Serafim T.D."/>
            <person name="Meneses C."/>
            <person name="Kamhawi S."/>
            <person name="Oliveira F."/>
            <person name="Valenzuela J.G."/>
        </authorList>
    </citation>
    <scope>NUCLEOTIDE SEQUENCE</scope>
    <source>
        <strain evidence="2">Jacobina</strain>
        <tissue evidence="2">Midgut</tissue>
    </source>
</reference>
<evidence type="ECO:0000256" key="1">
    <source>
        <dbReference type="SAM" id="SignalP"/>
    </source>
</evidence>
<sequence length="85" mass="9615">MLMNQLDQQSLFVIAWCLLRGVSCDLCDLPLSLCTLVYYNKFNYTTLCQDVSPRGGLFSVPQFIIWGTIDVVGCAIKYTQIIITE</sequence>
<feature type="chain" id="PRO_5029016576" evidence="1">
    <location>
        <begin position="25"/>
        <end position="85"/>
    </location>
</feature>
<evidence type="ECO:0000313" key="2">
    <source>
        <dbReference type="EMBL" id="MBC1173461.1"/>
    </source>
</evidence>
<name>A0A7G3AGU9_LUTLO</name>
<proteinExistence type="predicted"/>
<dbReference type="EMBL" id="GITU01004758">
    <property type="protein sequence ID" value="MBC1173461.1"/>
    <property type="molecule type" value="Transcribed_RNA"/>
</dbReference>
<accession>A0A7G3AGU9</accession>